<feature type="domain" description="Rho-GAP" evidence="8">
    <location>
        <begin position="432"/>
        <end position="621"/>
    </location>
</feature>
<dbReference type="SUPFAM" id="SSF48350">
    <property type="entry name" value="GTPase activation domain, GAP"/>
    <property type="match status" value="1"/>
</dbReference>
<keyword evidence="6" id="KW-0804">Transcription</keyword>
<evidence type="ECO:0000259" key="8">
    <source>
        <dbReference type="PROSITE" id="PS50238"/>
    </source>
</evidence>
<dbReference type="InterPro" id="IPR008936">
    <property type="entry name" value="Rho_GTPase_activation_prot"/>
</dbReference>
<evidence type="ECO:0000256" key="6">
    <source>
        <dbReference type="RuleBase" id="RU364147"/>
    </source>
</evidence>
<dbReference type="OrthoDB" id="19923at2759"/>
<dbReference type="Gene3D" id="1.10.287.3490">
    <property type="match status" value="1"/>
</dbReference>
<feature type="domain" description="CRAL-TRIO" evidence="7">
    <location>
        <begin position="240"/>
        <end position="398"/>
    </location>
</feature>
<evidence type="ECO:0000313" key="11">
    <source>
        <dbReference type="WBParaSite" id="HDID_0000133901-mRNA-1"/>
    </source>
</evidence>
<reference evidence="11" key="1">
    <citation type="submission" date="2016-04" db="UniProtKB">
        <authorList>
            <consortium name="WormBaseParasite"/>
        </authorList>
    </citation>
    <scope>IDENTIFICATION</scope>
</reference>
<proteinExistence type="inferred from homology"/>
<evidence type="ECO:0000259" key="7">
    <source>
        <dbReference type="PROSITE" id="PS50191"/>
    </source>
</evidence>
<dbReference type="EMBL" id="UYSG01000241">
    <property type="protein sequence ID" value="VDL18801.1"/>
    <property type="molecule type" value="Genomic_DNA"/>
</dbReference>
<evidence type="ECO:0000256" key="4">
    <source>
        <dbReference type="ARBA" id="ARBA00023242"/>
    </source>
</evidence>
<organism evidence="11">
    <name type="scientific">Hymenolepis diminuta</name>
    <name type="common">Rat tapeworm</name>
    <dbReference type="NCBI Taxonomy" id="6216"/>
    <lineage>
        <taxon>Eukaryota</taxon>
        <taxon>Metazoa</taxon>
        <taxon>Spiralia</taxon>
        <taxon>Lophotrochozoa</taxon>
        <taxon>Platyhelminthes</taxon>
        <taxon>Cestoda</taxon>
        <taxon>Eucestoda</taxon>
        <taxon>Cyclophyllidea</taxon>
        <taxon>Hymenolepididae</taxon>
        <taxon>Hymenolepis</taxon>
    </lineage>
</organism>
<dbReference type="InterPro" id="IPR000198">
    <property type="entry name" value="RhoGAP_dom"/>
</dbReference>
<dbReference type="WBParaSite" id="HDID_0000133901-mRNA-1">
    <property type="protein sequence ID" value="HDID_0000133901-mRNA-1"/>
    <property type="gene ID" value="HDID_0000133901"/>
</dbReference>
<dbReference type="STRING" id="6216.A0A158QCD4"/>
<dbReference type="Pfam" id="PF10280">
    <property type="entry name" value="Med11"/>
    <property type="match status" value="1"/>
</dbReference>
<dbReference type="Pfam" id="PF00620">
    <property type="entry name" value="RhoGAP"/>
    <property type="match status" value="1"/>
</dbReference>
<dbReference type="GO" id="GO:0016592">
    <property type="term" value="C:mediator complex"/>
    <property type="evidence" value="ECO:0007669"/>
    <property type="project" value="InterPro"/>
</dbReference>
<keyword evidence="4 6" id="KW-0539">Nucleus</keyword>
<evidence type="ECO:0000256" key="1">
    <source>
        <dbReference type="ARBA" id="ARBA00004123"/>
    </source>
</evidence>
<protein>
    <recommendedName>
        <fullName evidence="3 6">Mediator of RNA polymerase II transcription subunit 11</fullName>
    </recommendedName>
    <alternativeName>
        <fullName evidence="5 6">Mediator complex subunit 11</fullName>
    </alternativeName>
</protein>
<dbReference type="PANTHER" id="PTHR45808:SF2">
    <property type="entry name" value="RHO GTPASE-ACTIVATING PROTEIN 68F"/>
    <property type="match status" value="1"/>
</dbReference>
<comment type="subcellular location">
    <subcellularLocation>
        <location evidence="1 6">Nucleus</location>
    </subcellularLocation>
</comment>
<dbReference type="PROSITE" id="PS50238">
    <property type="entry name" value="RHOGAP"/>
    <property type="match status" value="1"/>
</dbReference>
<evidence type="ECO:0000256" key="5">
    <source>
        <dbReference type="ARBA" id="ARBA00032011"/>
    </source>
</evidence>
<dbReference type="CDD" id="cd00170">
    <property type="entry name" value="SEC14"/>
    <property type="match status" value="1"/>
</dbReference>
<evidence type="ECO:0000256" key="2">
    <source>
        <dbReference type="ARBA" id="ARBA00008186"/>
    </source>
</evidence>
<name>A0A158QCD4_HYMDI</name>
<dbReference type="InterPro" id="IPR036865">
    <property type="entry name" value="CRAL-TRIO_dom_sf"/>
</dbReference>
<dbReference type="GO" id="GO:0005737">
    <property type="term" value="C:cytoplasm"/>
    <property type="evidence" value="ECO:0007669"/>
    <property type="project" value="TreeGrafter"/>
</dbReference>
<comment type="subunit">
    <text evidence="6">Component of the Mediator complex.</text>
</comment>
<dbReference type="Gene3D" id="1.10.555.10">
    <property type="entry name" value="Rho GTPase activation protein"/>
    <property type="match status" value="1"/>
</dbReference>
<dbReference type="Proteomes" id="UP000274504">
    <property type="component" value="Unassembled WGS sequence"/>
</dbReference>
<dbReference type="GO" id="GO:0006357">
    <property type="term" value="P:regulation of transcription by RNA polymerase II"/>
    <property type="evidence" value="ECO:0007669"/>
    <property type="project" value="InterPro"/>
</dbReference>
<gene>
    <name evidence="6" type="primary">MED11</name>
    <name evidence="9" type="ORF">HDID_LOCUS1340</name>
</gene>
<dbReference type="Pfam" id="PF13716">
    <property type="entry name" value="CRAL_TRIO_2"/>
    <property type="match status" value="1"/>
</dbReference>
<sequence>MSFKDPSLPSLEERLQKLDEIDSKVMQIMESSGGTLEELSKDVPNQKQIEIHTRNFRAAIRDVELELITQLNYLGQVLTGLPFEKNSLETDTTPDNLLEKDFPCDISPSVEIAESDPVVSSTVNEFELCSAEASDVSTELADPAPFKHYWRVVPIMKTYSSHSTVGATPDVSTHEFEIPEYEFDDEVLSLQGDIDVDPFWDIDVDDVYADGRITPEGFIDEDFERELGLFNKELCIQEVIDAEFHDISRLGVLQVGGTDHDGRRVIAFFACRLPHSDLIDHDRLLQYVTKTLEQYVASNYTLVYFHWGLTSRNKPNFSWLVRAYQTFDRSFKKNLKSLIVVYPTKTVKMLWNLFSAFVSAKMKRKLHYVKNLRELENYLSVSQLNLPLRIRDYDSKIGILGIPLSIDPMAASVLGDHDLDFPPYHDKQQFGVTLEFIRENDGGRTIPIVVEDTITYLRRHGLDTVAIFIKPIHLMALRDAQSLYNRGEYVDLYEMNNPHLAAHLLKSFLAELREPLLTFDLYESILRACSQSSRSRVVSIRRLLTVHLPKENYDILHYIFKFLTEVLEHSSKNSVTAASLSVTLAPTLIRSRQNSVMPSQSVQSLIISFTQLCITHFESIFIRSAIAPTLSTLPFHTLSSP</sequence>
<comment type="similarity">
    <text evidence="2 6">Belongs to the Mediator complex subunit 11 family.</text>
</comment>
<dbReference type="Gene3D" id="3.40.525.10">
    <property type="entry name" value="CRAL-TRIO lipid binding domain"/>
    <property type="match status" value="1"/>
</dbReference>
<dbReference type="InterPro" id="IPR001251">
    <property type="entry name" value="CRAL-TRIO_dom"/>
</dbReference>
<dbReference type="PANTHER" id="PTHR45808">
    <property type="entry name" value="RHO GTPASE-ACTIVATING PROTEIN 68F"/>
    <property type="match status" value="1"/>
</dbReference>
<dbReference type="GO" id="GO:0003712">
    <property type="term" value="F:transcription coregulator activity"/>
    <property type="evidence" value="ECO:0007669"/>
    <property type="project" value="InterPro"/>
</dbReference>
<keyword evidence="6" id="KW-0010">Activator</keyword>
<accession>A0A158QCD4</accession>
<evidence type="ECO:0000313" key="9">
    <source>
        <dbReference type="EMBL" id="VDL18801.1"/>
    </source>
</evidence>
<dbReference type="SMART" id="SM00324">
    <property type="entry name" value="RhoGAP"/>
    <property type="match status" value="1"/>
</dbReference>
<dbReference type="GO" id="GO:0005096">
    <property type="term" value="F:GTPase activator activity"/>
    <property type="evidence" value="ECO:0007669"/>
    <property type="project" value="TreeGrafter"/>
</dbReference>
<dbReference type="SMART" id="SM00516">
    <property type="entry name" value="SEC14"/>
    <property type="match status" value="1"/>
</dbReference>
<evidence type="ECO:0000256" key="3">
    <source>
        <dbReference type="ARBA" id="ARBA00019621"/>
    </source>
</evidence>
<dbReference type="GO" id="GO:0007264">
    <property type="term" value="P:small GTPase-mediated signal transduction"/>
    <property type="evidence" value="ECO:0007669"/>
    <property type="project" value="TreeGrafter"/>
</dbReference>
<reference evidence="9 10" key="2">
    <citation type="submission" date="2018-11" db="EMBL/GenBank/DDBJ databases">
        <authorList>
            <consortium name="Pathogen Informatics"/>
        </authorList>
    </citation>
    <scope>NUCLEOTIDE SEQUENCE [LARGE SCALE GENOMIC DNA]</scope>
</reference>
<comment type="function">
    <text evidence="6">Component of the Mediator complex, a coactivator involved in the regulated transcription of nearly all RNA polymerase II-dependent genes. Mediator functions as a bridge to convey information from gene-specific regulatory proteins to the basal RNA polymerase II transcription machinery. Mediator is recruited to promoters by direct interactions with regulatory proteins and serves as a scaffold for the assembly of a functional pre-initiation complex with RNA polymerase II and the general transcription factors.</text>
</comment>
<dbReference type="SUPFAM" id="SSF52087">
    <property type="entry name" value="CRAL/TRIO domain"/>
    <property type="match status" value="1"/>
</dbReference>
<dbReference type="AlphaFoldDB" id="A0A158QCD4"/>
<evidence type="ECO:0000313" key="10">
    <source>
        <dbReference type="Proteomes" id="UP000274504"/>
    </source>
</evidence>
<dbReference type="InterPro" id="IPR019404">
    <property type="entry name" value="Mediator_Med11"/>
</dbReference>
<keyword evidence="6" id="KW-0805">Transcription regulation</keyword>
<dbReference type="PROSITE" id="PS50191">
    <property type="entry name" value="CRAL_TRIO"/>
    <property type="match status" value="1"/>
</dbReference>
<dbReference type="GO" id="GO:2001136">
    <property type="term" value="P:negative regulation of endocytic recycling"/>
    <property type="evidence" value="ECO:0007669"/>
    <property type="project" value="TreeGrafter"/>
</dbReference>